<feature type="binding site" evidence="2">
    <location>
        <position position="69"/>
    </location>
    <ligand>
        <name>Fe cation</name>
        <dbReference type="ChEBI" id="CHEBI:24875"/>
        <label>1</label>
    </ligand>
</feature>
<evidence type="ECO:0000313" key="3">
    <source>
        <dbReference type="EMBL" id="EFL52724.1"/>
    </source>
</evidence>
<dbReference type="GO" id="GO:0004113">
    <property type="term" value="F:2',3'-cyclic-nucleotide 3'-phosphodiesterase activity"/>
    <property type="evidence" value="ECO:0007669"/>
    <property type="project" value="TreeGrafter"/>
</dbReference>
<dbReference type="eggNOG" id="COG1692">
    <property type="taxonomic scope" value="Bacteria"/>
</dbReference>
<feature type="binding site" evidence="2">
    <location>
        <position position="38"/>
    </location>
    <ligand>
        <name>Fe cation</name>
        <dbReference type="ChEBI" id="CHEBI:24875"/>
        <label>1</label>
    </ligand>
</feature>
<keyword evidence="2" id="KW-0479">Metal-binding</keyword>
<proteinExistence type="predicted"/>
<evidence type="ECO:0000313" key="4">
    <source>
        <dbReference type="Proteomes" id="UP000006250"/>
    </source>
</evidence>
<accession>E1JRV5</accession>
<organism evidence="3 4">
    <name type="scientific">Solidesulfovibrio fructosivorans JJ]</name>
    <dbReference type="NCBI Taxonomy" id="596151"/>
    <lineage>
        <taxon>Bacteria</taxon>
        <taxon>Pseudomonadati</taxon>
        <taxon>Thermodesulfobacteriota</taxon>
        <taxon>Desulfovibrionia</taxon>
        <taxon>Desulfovibrionales</taxon>
        <taxon>Desulfovibrionaceae</taxon>
        <taxon>Solidesulfovibrio</taxon>
    </lineage>
</organism>
<feature type="binding site" evidence="2">
    <location>
        <position position="181"/>
    </location>
    <ligand>
        <name>Fe cation</name>
        <dbReference type="ChEBI" id="CHEBI:24875"/>
        <label>2</label>
    </ligand>
</feature>
<dbReference type="NCBIfam" id="TIGR00282">
    <property type="entry name" value="TIGR00282 family metallophosphoesterase"/>
    <property type="match status" value="1"/>
</dbReference>
<dbReference type="PANTHER" id="PTHR36303:SF1">
    <property type="entry name" value="2',3'-CYCLIC-NUCLEOTIDE 2'-PHOSPHODIESTERASE"/>
    <property type="match status" value="1"/>
</dbReference>
<dbReference type="EMBL" id="AECZ01000002">
    <property type="protein sequence ID" value="EFL52724.1"/>
    <property type="molecule type" value="Genomic_DNA"/>
</dbReference>
<feature type="binding site" evidence="2">
    <location>
        <position position="206"/>
    </location>
    <ligand>
        <name>Fe cation</name>
        <dbReference type="ChEBI" id="CHEBI:24875"/>
        <label>2</label>
    </ligand>
</feature>
<gene>
    <name evidence="3" type="ORF">DesfrDRAFT_0354</name>
</gene>
<sequence length="288" mass="30618">MDTPDPRAQADAAGVAGEILRPRPKGAARRMRILFLGDIVGRPGRSIVFERLGQVRRDLSLDLVVANGENASGGIGLTAKAARQLLDAGIDVLTGGNHIFRHKDILPVFASEDRLLRPANYPPGAPGVGWRVYRPAGLPAFAVINLLGRVFMPAVDCPFRAADAILAEIPTDVTLCLVDFHAEATSEKKALAYYLDGRVSAVLGTHTHVQTNDAQLLPRGTATLTDCGMTGPAASALGMAPEEVIARYLTGLHHRFVVARTPPEMQGALLDVDAATGKVVTIAAWRLT</sequence>
<dbReference type="InterPro" id="IPR029052">
    <property type="entry name" value="Metallo-depent_PP-like"/>
</dbReference>
<dbReference type="CDD" id="cd07382">
    <property type="entry name" value="MPP_DR1281"/>
    <property type="match status" value="1"/>
</dbReference>
<comment type="caution">
    <text evidence="3">The sequence shown here is derived from an EMBL/GenBank/DDBJ whole genome shotgun (WGS) entry which is preliminary data.</text>
</comment>
<reference evidence="3 4" key="1">
    <citation type="submission" date="2010-08" db="EMBL/GenBank/DDBJ databases">
        <title>The draft genome of Desulfovibrio fructosovorans JJ.</title>
        <authorList>
            <consortium name="US DOE Joint Genome Institute (JGI-PGF)"/>
            <person name="Lucas S."/>
            <person name="Copeland A."/>
            <person name="Lapidus A."/>
            <person name="Cheng J.-F."/>
            <person name="Bruce D."/>
            <person name="Goodwin L."/>
            <person name="Pitluck S."/>
            <person name="Land M.L."/>
            <person name="Hauser L."/>
            <person name="Chang Y.-J."/>
            <person name="Jeffries C."/>
            <person name="Wall J.D."/>
            <person name="Stahl D.A."/>
            <person name="Arkin A.P."/>
            <person name="Dehal P."/>
            <person name="Stolyar S.M."/>
            <person name="Hazen T.C."/>
            <person name="Woyke T.J."/>
        </authorList>
    </citation>
    <scope>NUCLEOTIDE SEQUENCE [LARGE SCALE GENOMIC DNA]</scope>
    <source>
        <strain evidence="3 4">JJ</strain>
    </source>
</reference>
<dbReference type="AlphaFoldDB" id="E1JRV5"/>
<name>E1JRV5_SOLFR</name>
<keyword evidence="4" id="KW-1185">Reference proteome</keyword>
<feature type="binding site" evidence="2">
    <location>
        <position position="70"/>
    </location>
    <ligand>
        <name>Fe cation</name>
        <dbReference type="ChEBI" id="CHEBI:24875"/>
        <label>1</label>
    </ligand>
</feature>
<dbReference type="Pfam" id="PF13277">
    <property type="entry name" value="YmdB"/>
    <property type="match status" value="1"/>
</dbReference>
<feature type="binding site" evidence="2">
    <location>
        <position position="97"/>
    </location>
    <ligand>
        <name>Fe cation</name>
        <dbReference type="ChEBI" id="CHEBI:24875"/>
        <label>2</label>
    </ligand>
</feature>
<dbReference type="Proteomes" id="UP000006250">
    <property type="component" value="Unassembled WGS sequence"/>
</dbReference>
<feature type="binding site" evidence="2">
    <location>
        <position position="69"/>
    </location>
    <ligand>
        <name>Fe cation</name>
        <dbReference type="ChEBI" id="CHEBI:24875"/>
        <label>2</label>
    </ligand>
</feature>
<dbReference type="PIRSF" id="PIRSF004789">
    <property type="entry name" value="DR1281"/>
    <property type="match status" value="1"/>
</dbReference>
<dbReference type="STRING" id="596151.DesfrDRAFT_0354"/>
<dbReference type="PANTHER" id="PTHR36303">
    <property type="entry name" value="2',3'-CYCLIC-NUCLEOTIDE 2'-PHOSPHODIESTERASE"/>
    <property type="match status" value="1"/>
</dbReference>
<feature type="binding site" evidence="2">
    <location>
        <position position="208"/>
    </location>
    <ligand>
        <name>Fe cation</name>
        <dbReference type="ChEBI" id="CHEBI:24875"/>
        <label>1</label>
    </ligand>
</feature>
<protein>
    <submittedName>
        <fullName evidence="3">Metallophosphoesterase</fullName>
    </submittedName>
</protein>
<dbReference type="InterPro" id="IPR005235">
    <property type="entry name" value="YmdB-like"/>
</dbReference>
<evidence type="ECO:0000256" key="1">
    <source>
        <dbReference type="PIRSR" id="PIRSR004789-50"/>
    </source>
</evidence>
<evidence type="ECO:0000256" key="2">
    <source>
        <dbReference type="PIRSR" id="PIRSR004789-51"/>
    </source>
</evidence>
<dbReference type="Gene3D" id="3.60.21.10">
    <property type="match status" value="1"/>
</dbReference>
<dbReference type="SUPFAM" id="SSF56300">
    <property type="entry name" value="Metallo-dependent phosphatases"/>
    <property type="match status" value="1"/>
</dbReference>
<feature type="active site" description="Proton donor" evidence="1">
    <location>
        <position position="98"/>
    </location>
</feature>
<dbReference type="GO" id="GO:0046872">
    <property type="term" value="F:metal ion binding"/>
    <property type="evidence" value="ECO:0007669"/>
    <property type="project" value="UniProtKB-KW"/>
</dbReference>